<dbReference type="InterPro" id="IPR050778">
    <property type="entry name" value="Cueball_EGF_LRP_Nidogen"/>
</dbReference>
<dbReference type="SUPFAM" id="SSF57196">
    <property type="entry name" value="EGF/Laminin"/>
    <property type="match status" value="1"/>
</dbReference>
<keyword evidence="2" id="KW-1185">Reference proteome</keyword>
<organism evidence="1 2">
    <name type="scientific">Mytilus coruscus</name>
    <name type="common">Sea mussel</name>
    <dbReference type="NCBI Taxonomy" id="42192"/>
    <lineage>
        <taxon>Eukaryota</taxon>
        <taxon>Metazoa</taxon>
        <taxon>Spiralia</taxon>
        <taxon>Lophotrochozoa</taxon>
        <taxon>Mollusca</taxon>
        <taxon>Bivalvia</taxon>
        <taxon>Autobranchia</taxon>
        <taxon>Pteriomorphia</taxon>
        <taxon>Mytilida</taxon>
        <taxon>Mytiloidea</taxon>
        <taxon>Mytilidae</taxon>
        <taxon>Mytilinae</taxon>
        <taxon>Mytilus</taxon>
    </lineage>
</organism>
<dbReference type="PANTHER" id="PTHR46513:SF41">
    <property type="entry name" value="LOW-DENSITY LIPOPROTEIN RECEPTOR-RELATED PROTEIN"/>
    <property type="match status" value="1"/>
</dbReference>
<dbReference type="InterPro" id="IPR000033">
    <property type="entry name" value="LDLR_classB_rpt"/>
</dbReference>
<gene>
    <name evidence="1" type="ORF">MCOR_8206</name>
</gene>
<accession>A0A6J8AIS4</accession>
<name>A0A6J8AIS4_MYTCO</name>
<reference evidence="1 2" key="1">
    <citation type="submission" date="2020-06" db="EMBL/GenBank/DDBJ databases">
        <authorList>
            <person name="Li R."/>
            <person name="Bekaert M."/>
        </authorList>
    </citation>
    <scope>NUCLEOTIDE SEQUENCE [LARGE SCALE GENOMIC DNA]</scope>
    <source>
        <strain evidence="2">wild</strain>
        <strain evidence="1">Wild</strain>
    </source>
</reference>
<dbReference type="AlphaFoldDB" id="A0A6J8AIS4"/>
<dbReference type="SMART" id="SM00135">
    <property type="entry name" value="LY"/>
    <property type="match status" value="1"/>
</dbReference>
<sequence length="154" mass="17268">MAIFKADKDTGSNLLVIRRTLPGLMDLQAVIRSPDDDLHKLENKCKNNGGCSHLCLPNHNGITCSCPTGLQLKHNAKTCLTLPSQYLLFASRGSLRRISLDTPDYTDTFLPMSDLHNVISLDYDYQKQKMYFTDVHLDVVRRANLDGTCIQTVV</sequence>
<evidence type="ECO:0000313" key="2">
    <source>
        <dbReference type="Proteomes" id="UP000507470"/>
    </source>
</evidence>
<dbReference type="PANTHER" id="PTHR46513">
    <property type="entry name" value="VITELLOGENIN RECEPTOR-LIKE PROTEIN-RELATED-RELATED"/>
    <property type="match status" value="1"/>
</dbReference>
<dbReference type="EMBL" id="CACVKT020001498">
    <property type="protein sequence ID" value="CAC5368751.1"/>
    <property type="molecule type" value="Genomic_DNA"/>
</dbReference>
<protein>
    <submittedName>
        <fullName evidence="1">LRP4</fullName>
    </submittedName>
</protein>
<dbReference type="Proteomes" id="UP000507470">
    <property type="component" value="Unassembled WGS sequence"/>
</dbReference>
<dbReference type="OrthoDB" id="6414577at2759"/>
<proteinExistence type="predicted"/>
<evidence type="ECO:0000313" key="1">
    <source>
        <dbReference type="EMBL" id="CAC5368752.1"/>
    </source>
</evidence>
<dbReference type="Gene3D" id="2.120.10.30">
    <property type="entry name" value="TolB, C-terminal domain"/>
    <property type="match status" value="2"/>
</dbReference>
<dbReference type="SUPFAM" id="SSF63825">
    <property type="entry name" value="YWTD domain"/>
    <property type="match status" value="1"/>
</dbReference>
<dbReference type="Pfam" id="PF14670">
    <property type="entry name" value="FXa_inhibition"/>
    <property type="match status" value="1"/>
</dbReference>
<dbReference type="InterPro" id="IPR011042">
    <property type="entry name" value="6-blade_b-propeller_TolB-like"/>
</dbReference>
<dbReference type="EMBL" id="CACVKT020001498">
    <property type="protein sequence ID" value="CAC5368752.1"/>
    <property type="molecule type" value="Genomic_DNA"/>
</dbReference>